<comment type="caution">
    <text evidence="1">The sequence shown here is derived from an EMBL/GenBank/DDBJ whole genome shotgun (WGS) entry which is preliminary data.</text>
</comment>
<name>A0ABC8JKE2_ERUVS</name>
<dbReference type="AlphaFoldDB" id="A0ABC8JKE2"/>
<evidence type="ECO:0000313" key="2">
    <source>
        <dbReference type="Proteomes" id="UP001642260"/>
    </source>
</evidence>
<evidence type="ECO:0000313" key="1">
    <source>
        <dbReference type="EMBL" id="CAH8330770.1"/>
    </source>
</evidence>
<dbReference type="EMBL" id="CAKOAT010115710">
    <property type="protein sequence ID" value="CAH8330770.1"/>
    <property type="molecule type" value="Genomic_DNA"/>
</dbReference>
<dbReference type="Proteomes" id="UP001642260">
    <property type="component" value="Unassembled WGS sequence"/>
</dbReference>
<accession>A0ABC8JKE2</accession>
<keyword evidence="2" id="KW-1185">Reference proteome</keyword>
<reference evidence="1 2" key="1">
    <citation type="submission" date="2022-03" db="EMBL/GenBank/DDBJ databases">
        <authorList>
            <person name="Macdonald S."/>
            <person name="Ahmed S."/>
            <person name="Newling K."/>
        </authorList>
    </citation>
    <scope>NUCLEOTIDE SEQUENCE [LARGE SCALE GENOMIC DNA]</scope>
</reference>
<organism evidence="1 2">
    <name type="scientific">Eruca vesicaria subsp. sativa</name>
    <name type="common">Garden rocket</name>
    <name type="synonym">Eruca sativa</name>
    <dbReference type="NCBI Taxonomy" id="29727"/>
    <lineage>
        <taxon>Eukaryota</taxon>
        <taxon>Viridiplantae</taxon>
        <taxon>Streptophyta</taxon>
        <taxon>Embryophyta</taxon>
        <taxon>Tracheophyta</taxon>
        <taxon>Spermatophyta</taxon>
        <taxon>Magnoliopsida</taxon>
        <taxon>eudicotyledons</taxon>
        <taxon>Gunneridae</taxon>
        <taxon>Pentapetalae</taxon>
        <taxon>rosids</taxon>
        <taxon>malvids</taxon>
        <taxon>Brassicales</taxon>
        <taxon>Brassicaceae</taxon>
        <taxon>Brassiceae</taxon>
        <taxon>Eruca</taxon>
    </lineage>
</organism>
<protein>
    <submittedName>
        <fullName evidence="1">Uncharacterized protein</fullName>
    </submittedName>
</protein>
<proteinExistence type="predicted"/>
<sequence>MEGSLSARTKGYSLLSVVLLLMKSIIPSLKPPSCFMVLMNCSLRYQRKMLEGIISLSKTSFSHLALLFDVLEILTLQGLKALKVELKGGLPKQFTHELEPFLWKQST</sequence>
<gene>
    <name evidence="1" type="ORF">ERUC_LOCUS12194</name>
</gene>